<feature type="transmembrane region" description="Helical" evidence="1">
    <location>
        <begin position="51"/>
        <end position="72"/>
    </location>
</feature>
<dbReference type="AlphaFoldDB" id="R4KK20"/>
<keyword evidence="1" id="KW-1133">Transmembrane helix</keyword>
<sequence length="83" mass="9960">MMTLNFAEKVNKKFARYITQTRMFCCGFFLFEGGYVTLISHRSLLFALKTYATTVLQFVLFLTKRSMSLFFLRDRRLLFPKMY</sequence>
<dbReference type="EMBL" id="CP003273">
    <property type="protein sequence ID" value="AGL03518.1"/>
    <property type="molecule type" value="Genomic_DNA"/>
</dbReference>
<proteinExistence type="predicted"/>
<protein>
    <submittedName>
        <fullName evidence="2">Uncharacterized protein</fullName>
    </submittedName>
</protein>
<dbReference type="Proteomes" id="UP000013520">
    <property type="component" value="Chromosome"/>
</dbReference>
<reference evidence="2 3" key="1">
    <citation type="submission" date="2012-01" db="EMBL/GenBank/DDBJ databases">
        <title>Complete sequence of Desulfotomaculum gibsoniae DSM 7213.</title>
        <authorList>
            <consortium name="US DOE Joint Genome Institute"/>
            <person name="Lucas S."/>
            <person name="Han J."/>
            <person name="Lapidus A."/>
            <person name="Cheng J.-F."/>
            <person name="Goodwin L."/>
            <person name="Pitluck S."/>
            <person name="Peters L."/>
            <person name="Ovchinnikova G."/>
            <person name="Teshima H."/>
            <person name="Detter J.C."/>
            <person name="Han C."/>
            <person name="Tapia R."/>
            <person name="Land M."/>
            <person name="Hauser L."/>
            <person name="Kyrpides N."/>
            <person name="Ivanova N."/>
            <person name="Pagani I."/>
            <person name="Parshina S."/>
            <person name="Plugge C."/>
            <person name="Muyzer G."/>
            <person name="Kuever J."/>
            <person name="Ivanova A."/>
            <person name="Nazina T."/>
            <person name="Klenk H.-P."/>
            <person name="Brambilla E."/>
            <person name="Spring S."/>
            <person name="Stams A.F."/>
            <person name="Woyke T."/>
        </authorList>
    </citation>
    <scope>NUCLEOTIDE SEQUENCE [LARGE SCALE GENOMIC DNA]</scope>
    <source>
        <strain evidence="2 3">DSM 7213</strain>
    </source>
</reference>
<keyword evidence="1" id="KW-0812">Transmembrane</keyword>
<accession>R4KK20</accession>
<dbReference type="HOGENOM" id="CLU_2537076_0_0_9"/>
<keyword evidence="3" id="KW-1185">Reference proteome</keyword>
<evidence type="ECO:0000313" key="2">
    <source>
        <dbReference type="EMBL" id="AGL03518.1"/>
    </source>
</evidence>
<name>R4KK20_9FIRM</name>
<evidence type="ECO:0000313" key="3">
    <source>
        <dbReference type="Proteomes" id="UP000013520"/>
    </source>
</evidence>
<gene>
    <name evidence="2" type="ORF">Desgi_4273</name>
</gene>
<keyword evidence="1" id="KW-0472">Membrane</keyword>
<dbReference type="KEGG" id="dgi:Desgi_4273"/>
<organism evidence="2 3">
    <name type="scientific">Desulfoscipio gibsoniae DSM 7213</name>
    <dbReference type="NCBI Taxonomy" id="767817"/>
    <lineage>
        <taxon>Bacteria</taxon>
        <taxon>Bacillati</taxon>
        <taxon>Bacillota</taxon>
        <taxon>Clostridia</taxon>
        <taxon>Eubacteriales</taxon>
        <taxon>Desulfallaceae</taxon>
        <taxon>Desulfoscipio</taxon>
    </lineage>
</organism>
<feature type="transmembrane region" description="Helical" evidence="1">
    <location>
        <begin position="21"/>
        <end position="39"/>
    </location>
</feature>
<evidence type="ECO:0000256" key="1">
    <source>
        <dbReference type="SAM" id="Phobius"/>
    </source>
</evidence>